<feature type="region of interest" description="Disordered" evidence="8">
    <location>
        <begin position="78"/>
        <end position="97"/>
    </location>
</feature>
<protein>
    <recommendedName>
        <fullName evidence="9">HTH myb-type domain-containing protein</fullName>
    </recommendedName>
</protein>
<feature type="coiled-coil region" evidence="7">
    <location>
        <begin position="106"/>
        <end position="140"/>
    </location>
</feature>
<dbReference type="Pfam" id="PF00249">
    <property type="entry name" value="Myb_DNA-binding"/>
    <property type="match status" value="1"/>
</dbReference>
<comment type="subcellular location">
    <subcellularLocation>
        <location evidence="1">Nucleus</location>
    </subcellularLocation>
</comment>
<feature type="compositionally biased region" description="Basic and acidic residues" evidence="8">
    <location>
        <begin position="234"/>
        <end position="251"/>
    </location>
</feature>
<dbReference type="InterPro" id="IPR001005">
    <property type="entry name" value="SANT/Myb"/>
</dbReference>
<dbReference type="AlphaFoldDB" id="A0ABD2YUU7"/>
<feature type="region of interest" description="Disordered" evidence="8">
    <location>
        <begin position="264"/>
        <end position="328"/>
    </location>
</feature>
<name>A0ABD2YUU7_9GENT</name>
<dbReference type="NCBIfam" id="TIGR01557">
    <property type="entry name" value="myb_SHAQKYF"/>
    <property type="match status" value="1"/>
</dbReference>
<feature type="domain" description="HTH myb-type" evidence="9">
    <location>
        <begin position="19"/>
        <end position="79"/>
    </location>
</feature>
<comment type="similarity">
    <text evidence="2">Belongs to the MYB-CC family.</text>
</comment>
<evidence type="ECO:0000256" key="8">
    <source>
        <dbReference type="SAM" id="MobiDB-lite"/>
    </source>
</evidence>
<dbReference type="Proteomes" id="UP001630127">
    <property type="component" value="Unassembled WGS sequence"/>
</dbReference>
<feature type="compositionally biased region" description="Polar residues" evidence="8">
    <location>
        <begin position="212"/>
        <end position="221"/>
    </location>
</feature>
<accession>A0ABD2YUU7</accession>
<proteinExistence type="inferred from homology"/>
<dbReference type="PANTHER" id="PTHR31499">
    <property type="entry name" value="MYB FAMILY TRANSCRIPTION FACTOR PHL11"/>
    <property type="match status" value="1"/>
</dbReference>
<gene>
    <name evidence="10" type="ORF">ACH5RR_030516</name>
</gene>
<evidence type="ECO:0000256" key="3">
    <source>
        <dbReference type="ARBA" id="ARBA00023015"/>
    </source>
</evidence>
<dbReference type="FunFam" id="1.10.10.60:FF:000002">
    <property type="entry name" value="Myb family transcription factor"/>
    <property type="match status" value="1"/>
</dbReference>
<dbReference type="EMBL" id="JBJUIK010000012">
    <property type="protein sequence ID" value="KAL3511115.1"/>
    <property type="molecule type" value="Genomic_DNA"/>
</dbReference>
<evidence type="ECO:0000256" key="6">
    <source>
        <dbReference type="ARBA" id="ARBA00023242"/>
    </source>
</evidence>
<dbReference type="SUPFAM" id="SSF46689">
    <property type="entry name" value="Homeodomain-like"/>
    <property type="match status" value="1"/>
</dbReference>
<dbReference type="Pfam" id="PF14379">
    <property type="entry name" value="Myb_CC_LHEQLE"/>
    <property type="match status" value="1"/>
</dbReference>
<dbReference type="InterPro" id="IPR009057">
    <property type="entry name" value="Homeodomain-like_sf"/>
</dbReference>
<keyword evidence="11" id="KW-1185">Reference proteome</keyword>
<feature type="compositionally biased region" description="Low complexity" evidence="8">
    <location>
        <begin position="222"/>
        <end position="233"/>
    </location>
</feature>
<reference evidence="10 11" key="1">
    <citation type="submission" date="2024-11" db="EMBL/GenBank/DDBJ databases">
        <title>A near-complete genome assembly of Cinchona calisaya.</title>
        <authorList>
            <person name="Lian D.C."/>
            <person name="Zhao X.W."/>
            <person name="Wei L."/>
        </authorList>
    </citation>
    <scope>NUCLEOTIDE SEQUENCE [LARGE SCALE GENOMIC DNA]</scope>
    <source>
        <tissue evidence="10">Nenye</tissue>
    </source>
</reference>
<comment type="caution">
    <text evidence="10">The sequence shown here is derived from an EMBL/GenBank/DDBJ whole genome shotgun (WGS) entry which is preliminary data.</text>
</comment>
<keyword evidence="3" id="KW-0805">Transcription regulation</keyword>
<evidence type="ECO:0000313" key="10">
    <source>
        <dbReference type="EMBL" id="KAL3511115.1"/>
    </source>
</evidence>
<evidence type="ECO:0000313" key="11">
    <source>
        <dbReference type="Proteomes" id="UP001630127"/>
    </source>
</evidence>
<feature type="compositionally biased region" description="Basic and acidic residues" evidence="8">
    <location>
        <begin position="88"/>
        <end position="97"/>
    </location>
</feature>
<evidence type="ECO:0000256" key="4">
    <source>
        <dbReference type="ARBA" id="ARBA00023054"/>
    </source>
</evidence>
<dbReference type="Gene3D" id="1.10.10.60">
    <property type="entry name" value="Homeodomain-like"/>
    <property type="match status" value="1"/>
</dbReference>
<dbReference type="GO" id="GO:0005634">
    <property type="term" value="C:nucleus"/>
    <property type="evidence" value="ECO:0007669"/>
    <property type="project" value="UniProtKB-SubCell"/>
</dbReference>
<sequence>MSLQNQNMQNKDMGLVLSSDAKPRLKWTAELHQRFIDAVNQLGGADKATPKSLMRVMGIQGLTLYHLKSHLQKYRLGKSQPPQIYNENKPEEDRENQRTHFSAVICEGAQNQINESLQIAQALQMQMEVQRKLYEQIEVQRHLQLRIEAQGKYLQSILKKAQETLADYNTSAVAVELAKAELSQLVSMVDIGFPTSSLSALTEIEGSILKDTQNTQLAGNGSSLESSLTSSESSGRKEQTQSMHETDETDKCSRKNFLLSLMEMQPGQNSGSNNQATETKRTRGNISVEKPFAKRFQSQRSDERTGKLGFLETLDLNDSGPETLDLNS</sequence>
<dbReference type="InterPro" id="IPR006447">
    <property type="entry name" value="Myb_dom_plants"/>
</dbReference>
<feature type="region of interest" description="Disordered" evidence="8">
    <location>
        <begin position="212"/>
        <end position="251"/>
    </location>
</feature>
<evidence type="ECO:0000259" key="9">
    <source>
        <dbReference type="PROSITE" id="PS51294"/>
    </source>
</evidence>
<feature type="compositionally biased region" description="Polar residues" evidence="8">
    <location>
        <begin position="266"/>
        <end position="277"/>
    </location>
</feature>
<keyword evidence="5" id="KW-0804">Transcription</keyword>
<evidence type="ECO:0000256" key="7">
    <source>
        <dbReference type="SAM" id="Coils"/>
    </source>
</evidence>
<dbReference type="InterPro" id="IPR046955">
    <property type="entry name" value="PHR1-like"/>
</dbReference>
<organism evidence="10 11">
    <name type="scientific">Cinchona calisaya</name>
    <dbReference type="NCBI Taxonomy" id="153742"/>
    <lineage>
        <taxon>Eukaryota</taxon>
        <taxon>Viridiplantae</taxon>
        <taxon>Streptophyta</taxon>
        <taxon>Embryophyta</taxon>
        <taxon>Tracheophyta</taxon>
        <taxon>Spermatophyta</taxon>
        <taxon>Magnoliopsida</taxon>
        <taxon>eudicotyledons</taxon>
        <taxon>Gunneridae</taxon>
        <taxon>Pentapetalae</taxon>
        <taxon>asterids</taxon>
        <taxon>lamiids</taxon>
        <taxon>Gentianales</taxon>
        <taxon>Rubiaceae</taxon>
        <taxon>Cinchonoideae</taxon>
        <taxon>Cinchoneae</taxon>
        <taxon>Cinchona</taxon>
    </lineage>
</organism>
<dbReference type="InterPro" id="IPR025756">
    <property type="entry name" value="Myb_CC_LHEQLE"/>
</dbReference>
<dbReference type="PROSITE" id="PS51294">
    <property type="entry name" value="HTH_MYB"/>
    <property type="match status" value="1"/>
</dbReference>
<evidence type="ECO:0000256" key="1">
    <source>
        <dbReference type="ARBA" id="ARBA00004123"/>
    </source>
</evidence>
<keyword evidence="6" id="KW-0539">Nucleus</keyword>
<keyword evidence="4 7" id="KW-0175">Coiled coil</keyword>
<evidence type="ECO:0000256" key="5">
    <source>
        <dbReference type="ARBA" id="ARBA00023163"/>
    </source>
</evidence>
<dbReference type="PANTHER" id="PTHR31499:SF11">
    <property type="entry name" value="MYB FAMILY TRANSCRIPTION FACTOR PHL8"/>
    <property type="match status" value="1"/>
</dbReference>
<dbReference type="InterPro" id="IPR017930">
    <property type="entry name" value="Myb_dom"/>
</dbReference>
<evidence type="ECO:0000256" key="2">
    <source>
        <dbReference type="ARBA" id="ARBA00006783"/>
    </source>
</evidence>